<dbReference type="Gene3D" id="3.40.50.2000">
    <property type="entry name" value="Glycogen Phosphorylase B"/>
    <property type="match status" value="1"/>
</dbReference>
<gene>
    <name evidence="1" type="ORF">LCGC14_2917530</name>
</gene>
<name>A0A0F9AFS6_9ZZZZ</name>
<comment type="caution">
    <text evidence="1">The sequence shown here is derived from an EMBL/GenBank/DDBJ whole genome shotgun (WGS) entry which is preliminary data.</text>
</comment>
<protein>
    <recommendedName>
        <fullName evidence="2">Glycosyl transferase family 1 domain-containing protein</fullName>
    </recommendedName>
</protein>
<organism evidence="1">
    <name type="scientific">marine sediment metagenome</name>
    <dbReference type="NCBI Taxonomy" id="412755"/>
    <lineage>
        <taxon>unclassified sequences</taxon>
        <taxon>metagenomes</taxon>
        <taxon>ecological metagenomes</taxon>
    </lineage>
</organism>
<evidence type="ECO:0000313" key="1">
    <source>
        <dbReference type="EMBL" id="KKK71081.1"/>
    </source>
</evidence>
<dbReference type="EMBL" id="LAZR01057896">
    <property type="protein sequence ID" value="KKK71081.1"/>
    <property type="molecule type" value="Genomic_DNA"/>
</dbReference>
<evidence type="ECO:0008006" key="2">
    <source>
        <dbReference type="Google" id="ProtNLM"/>
    </source>
</evidence>
<accession>A0A0F9AFS6</accession>
<feature type="non-terminal residue" evidence="1">
    <location>
        <position position="354"/>
    </location>
</feature>
<dbReference type="AlphaFoldDB" id="A0A0F9AFS6"/>
<proteinExistence type="predicted"/>
<reference evidence="1" key="1">
    <citation type="journal article" date="2015" name="Nature">
        <title>Complex archaea that bridge the gap between prokaryotes and eukaryotes.</title>
        <authorList>
            <person name="Spang A."/>
            <person name="Saw J.H."/>
            <person name="Jorgensen S.L."/>
            <person name="Zaremba-Niedzwiedzka K."/>
            <person name="Martijn J."/>
            <person name="Lind A.E."/>
            <person name="van Eijk R."/>
            <person name="Schleper C."/>
            <person name="Guy L."/>
            <person name="Ettema T.J."/>
        </authorList>
    </citation>
    <scope>NUCLEOTIDE SEQUENCE</scope>
</reference>
<dbReference type="SUPFAM" id="SSF53756">
    <property type="entry name" value="UDP-Glycosyltransferase/glycogen phosphorylase"/>
    <property type="match status" value="1"/>
</dbReference>
<sequence length="354" mass="41196">MSKRVLFYGQATGGNALIWFELFNNMVKANDPITIEMLARTECTLTHDFKVYKAYGSKSSTDFFARLKKALASKFTLPLYLEYLKRHTKYDLLVLQGNYTPENNLKVLNKINYSTSLLNIYGSDFISKWPKVKNNTKLRSAYCKVLDKVDFIVFNWYSTFELFLKEFPEFSSKLKLFPWGIQDEWWDIPQRKIEKDKLNFLSTRALHAYNNVDKVVESFCIAFPSPSKNMLKVISAYGHDERVYENIINSIKKYSMEDRVSIEIDKWYEGRELMALYDNADYNLCFGNYDQLTVSITYAISRGVTNILSPIDSYKYLYNFGIKSPVLCDAISIDALVKVFTDVDTNNIENTHLD</sequence>